<evidence type="ECO:0000313" key="3">
    <source>
        <dbReference type="EMBL" id="KAK5168363.1"/>
    </source>
</evidence>
<protein>
    <recommendedName>
        <fullName evidence="2">Transcriptional regulatory protein RXT2 N-terminal domain-containing protein</fullName>
    </recommendedName>
</protein>
<feature type="compositionally biased region" description="Polar residues" evidence="1">
    <location>
        <begin position="266"/>
        <end position="289"/>
    </location>
</feature>
<dbReference type="PANTHER" id="PTHR28232">
    <property type="entry name" value="TRANSCRIPTIONAL REGULATORY PROTEIN RXT2"/>
    <property type="match status" value="1"/>
</dbReference>
<feature type="compositionally biased region" description="Low complexity" evidence="1">
    <location>
        <begin position="303"/>
        <end position="322"/>
    </location>
</feature>
<reference evidence="3 4" key="1">
    <citation type="submission" date="2023-08" db="EMBL/GenBank/DDBJ databases">
        <title>Black Yeasts Isolated from many extreme environments.</title>
        <authorList>
            <person name="Coleine C."/>
            <person name="Stajich J.E."/>
            <person name="Selbmann L."/>
        </authorList>
    </citation>
    <scope>NUCLEOTIDE SEQUENCE [LARGE SCALE GENOMIC DNA]</scope>
    <source>
        <strain evidence="3 4">CCFEE 5935</strain>
    </source>
</reference>
<name>A0AAV9P6R0_9PEZI</name>
<feature type="compositionally biased region" description="Low complexity" evidence="1">
    <location>
        <begin position="246"/>
        <end position="256"/>
    </location>
</feature>
<dbReference type="Pfam" id="PF08595">
    <property type="entry name" value="RXT2_N"/>
    <property type="match status" value="1"/>
</dbReference>
<dbReference type="PANTHER" id="PTHR28232:SF1">
    <property type="entry name" value="TRANSCRIPTIONAL REGULATORY PROTEIN RXT2"/>
    <property type="match status" value="1"/>
</dbReference>
<dbReference type="GO" id="GO:0033698">
    <property type="term" value="C:Rpd3L complex"/>
    <property type="evidence" value="ECO:0007669"/>
    <property type="project" value="TreeGrafter"/>
</dbReference>
<proteinExistence type="predicted"/>
<evidence type="ECO:0000259" key="2">
    <source>
        <dbReference type="Pfam" id="PF08595"/>
    </source>
</evidence>
<accession>A0AAV9P6R0</accession>
<keyword evidence="4" id="KW-1185">Reference proteome</keyword>
<feature type="domain" description="Transcriptional regulatory protein RXT2 N-terminal" evidence="2">
    <location>
        <begin position="37"/>
        <end position="177"/>
    </location>
</feature>
<feature type="region of interest" description="Disordered" evidence="1">
    <location>
        <begin position="461"/>
        <end position="484"/>
    </location>
</feature>
<gene>
    <name evidence="3" type="ORF">LTR77_006933</name>
</gene>
<dbReference type="InterPro" id="IPR013904">
    <property type="entry name" value="RXT2_N"/>
</dbReference>
<organism evidence="3 4">
    <name type="scientific">Saxophila tyrrhenica</name>
    <dbReference type="NCBI Taxonomy" id="1690608"/>
    <lineage>
        <taxon>Eukaryota</taxon>
        <taxon>Fungi</taxon>
        <taxon>Dikarya</taxon>
        <taxon>Ascomycota</taxon>
        <taxon>Pezizomycotina</taxon>
        <taxon>Dothideomycetes</taxon>
        <taxon>Dothideomycetidae</taxon>
        <taxon>Mycosphaerellales</taxon>
        <taxon>Extremaceae</taxon>
        <taxon>Saxophila</taxon>
    </lineage>
</organism>
<evidence type="ECO:0000313" key="4">
    <source>
        <dbReference type="Proteomes" id="UP001337655"/>
    </source>
</evidence>
<dbReference type="InterPro" id="IPR039602">
    <property type="entry name" value="Rxt2"/>
</dbReference>
<dbReference type="EMBL" id="JAVRRT010000010">
    <property type="protein sequence ID" value="KAK5168363.1"/>
    <property type="molecule type" value="Genomic_DNA"/>
</dbReference>
<feature type="compositionally biased region" description="Pro residues" evidence="1">
    <location>
        <begin position="336"/>
        <end position="349"/>
    </location>
</feature>
<dbReference type="GeneID" id="89928271"/>
<feature type="region of interest" description="Disordered" evidence="1">
    <location>
        <begin position="1"/>
        <end position="54"/>
    </location>
</feature>
<comment type="caution">
    <text evidence="3">The sequence shown here is derived from an EMBL/GenBank/DDBJ whole genome shotgun (WGS) entry which is preliminary data.</text>
</comment>
<feature type="compositionally biased region" description="Basic residues" evidence="1">
    <location>
        <begin position="475"/>
        <end position="484"/>
    </location>
</feature>
<dbReference type="RefSeq" id="XP_064657973.1">
    <property type="nucleotide sequence ID" value="XM_064804172.1"/>
</dbReference>
<sequence>MANQQAQFAETIRSMKVALKRRADDSEDDPTTANPTTNRGHKHHRTSANLHPSRLNTTLPRTAYRKPVSHAGYIRPIISHNPTLYDPDGDVVSPTDSDAEERGVGEAVDENPFGDVKLEELLRPLTSAAELSDHPSLSLPYKSRALTLMADEASEMLRREREVLWRAKRLLRRFRGDGEWMPCEAFEGEGDEGMLVPSTGDGEDVPSVALDAGSSGAMQSETEEGVPEKMQVDDTGNGMGEEGVEAADMALQQAAAEAEKTAASFDGTTENSKPADEQPTNTAPEDTSPTAPPPLDTNLDPEPSTSDPTSTPTTNTHAMTTRARARSPADNDNPTSPAPSSPTDIPPIHPWFLHPATAIPARDLDLPAPEAEETRRMLLLYIQKQSHIVRQLSALSTSLLKADRLRNSVWCWTRAEGHLKTNARGERVTEMSDGEDWVDVEGLGLRGEDLRVLPGGEWGLEKGREEVEEEEERGRRGRRRGVKM</sequence>
<dbReference type="GO" id="GO:0005829">
    <property type="term" value="C:cytosol"/>
    <property type="evidence" value="ECO:0007669"/>
    <property type="project" value="TreeGrafter"/>
</dbReference>
<dbReference type="AlphaFoldDB" id="A0AAV9P6R0"/>
<feature type="region of interest" description="Disordered" evidence="1">
    <location>
        <begin position="197"/>
        <end position="351"/>
    </location>
</feature>
<dbReference type="Proteomes" id="UP001337655">
    <property type="component" value="Unassembled WGS sequence"/>
</dbReference>
<evidence type="ECO:0000256" key="1">
    <source>
        <dbReference type="SAM" id="MobiDB-lite"/>
    </source>
</evidence>